<reference evidence="1" key="1">
    <citation type="journal article" date="2021" name="Environ. Microbiol.">
        <title>Gene family expansions and transcriptome signatures uncover fungal adaptations to wood decay.</title>
        <authorList>
            <person name="Hage H."/>
            <person name="Miyauchi S."/>
            <person name="Viragh M."/>
            <person name="Drula E."/>
            <person name="Min B."/>
            <person name="Chaduli D."/>
            <person name="Navarro D."/>
            <person name="Favel A."/>
            <person name="Norest M."/>
            <person name="Lesage-Meessen L."/>
            <person name="Balint B."/>
            <person name="Merenyi Z."/>
            <person name="de Eugenio L."/>
            <person name="Morin E."/>
            <person name="Martinez A.T."/>
            <person name="Baldrian P."/>
            <person name="Stursova M."/>
            <person name="Martinez M.J."/>
            <person name="Novotny C."/>
            <person name="Magnuson J.K."/>
            <person name="Spatafora J.W."/>
            <person name="Maurice S."/>
            <person name="Pangilinan J."/>
            <person name="Andreopoulos W."/>
            <person name="LaButti K."/>
            <person name="Hundley H."/>
            <person name="Na H."/>
            <person name="Kuo A."/>
            <person name="Barry K."/>
            <person name="Lipzen A."/>
            <person name="Henrissat B."/>
            <person name="Riley R."/>
            <person name="Ahrendt S."/>
            <person name="Nagy L.G."/>
            <person name="Grigoriev I.V."/>
            <person name="Martin F."/>
            <person name="Rosso M.N."/>
        </authorList>
    </citation>
    <scope>NUCLEOTIDE SEQUENCE</scope>
    <source>
        <strain evidence="1">CBS 384.51</strain>
    </source>
</reference>
<sequence length="325" mass="35989">MIILDEEDGQYPKLDPPLPLHVRTNRSSSPNPSLPDYETSQEQIKFNSPRKRHLPKKLKWALWGLGMYFVITVAIGVPLIVLKSRSEEDDYRAPSLNSWYGINGSIPVLPPIFNLATLPVCLDDASKCSDWTDKDVFDGTSYSSHLEYYLPVAPTLFVQSNMTLIKNTTLRHIGGSLNVGVNKNPNETDVKFTVDMLYSSPDIRERTSVCMIKLNISDSNGLYVYVPSGLKGHDQLSVNISLELPRHDHNGLYVSNFITALPYFSQYLSTGNSNVTFGNIALGGYKENLHIDTVNAEAVLVRSTFGGLTGVYSVNPLDDGDGDPS</sequence>
<name>A0ACB8UG54_9APHY</name>
<proteinExistence type="predicted"/>
<dbReference type="Proteomes" id="UP001055072">
    <property type="component" value="Unassembled WGS sequence"/>
</dbReference>
<evidence type="ECO:0000313" key="2">
    <source>
        <dbReference type="Proteomes" id="UP001055072"/>
    </source>
</evidence>
<dbReference type="EMBL" id="MU274902">
    <property type="protein sequence ID" value="KAI0093256.1"/>
    <property type="molecule type" value="Genomic_DNA"/>
</dbReference>
<organism evidence="1 2">
    <name type="scientific">Irpex rosettiformis</name>
    <dbReference type="NCBI Taxonomy" id="378272"/>
    <lineage>
        <taxon>Eukaryota</taxon>
        <taxon>Fungi</taxon>
        <taxon>Dikarya</taxon>
        <taxon>Basidiomycota</taxon>
        <taxon>Agaricomycotina</taxon>
        <taxon>Agaricomycetes</taxon>
        <taxon>Polyporales</taxon>
        <taxon>Irpicaceae</taxon>
        <taxon>Irpex</taxon>
    </lineage>
</organism>
<protein>
    <submittedName>
        <fullName evidence="1">Uncharacterized protein</fullName>
    </submittedName>
</protein>
<gene>
    <name evidence="1" type="ORF">BDY19DRAFT_417605</name>
</gene>
<keyword evidence="2" id="KW-1185">Reference proteome</keyword>
<accession>A0ACB8UG54</accession>
<evidence type="ECO:0000313" key="1">
    <source>
        <dbReference type="EMBL" id="KAI0093256.1"/>
    </source>
</evidence>
<comment type="caution">
    <text evidence="1">The sequence shown here is derived from an EMBL/GenBank/DDBJ whole genome shotgun (WGS) entry which is preliminary data.</text>
</comment>